<protein>
    <recommendedName>
        <fullName evidence="10">G2/M phase-specific E3 ubiquitin-protein ligase</fullName>
    </recommendedName>
</protein>
<dbReference type="EMBL" id="BPLQ01006193">
    <property type="protein sequence ID" value="GIY20625.1"/>
    <property type="molecule type" value="Genomic_DNA"/>
</dbReference>
<evidence type="ECO:0000256" key="5">
    <source>
        <dbReference type="SAM" id="MobiDB-lite"/>
    </source>
</evidence>
<dbReference type="SMART" id="SM00249">
    <property type="entry name" value="PHD"/>
    <property type="match status" value="3"/>
</dbReference>
<accession>A0AAV4RG13</accession>
<organism evidence="8 9">
    <name type="scientific">Caerostris darwini</name>
    <dbReference type="NCBI Taxonomy" id="1538125"/>
    <lineage>
        <taxon>Eukaryota</taxon>
        <taxon>Metazoa</taxon>
        <taxon>Ecdysozoa</taxon>
        <taxon>Arthropoda</taxon>
        <taxon>Chelicerata</taxon>
        <taxon>Arachnida</taxon>
        <taxon>Araneae</taxon>
        <taxon>Araneomorphae</taxon>
        <taxon>Entelegynae</taxon>
        <taxon>Araneoidea</taxon>
        <taxon>Araneidae</taxon>
        <taxon>Caerostris</taxon>
    </lineage>
</organism>
<name>A0AAV4RG13_9ARAC</name>
<keyword evidence="9" id="KW-1185">Reference proteome</keyword>
<evidence type="ECO:0000256" key="3">
    <source>
        <dbReference type="ARBA" id="ARBA00022833"/>
    </source>
</evidence>
<keyword evidence="1" id="KW-0479">Metal-binding</keyword>
<gene>
    <name evidence="8" type="primary">G2e3</name>
    <name evidence="8" type="ORF">CDAR_555061</name>
</gene>
<evidence type="ECO:0000256" key="2">
    <source>
        <dbReference type="ARBA" id="ARBA00022771"/>
    </source>
</evidence>
<sequence length="532" mass="60165">MSSKKKNFLLKSEKVCVFCYKDTNLCRELIHRKNFSVHHDCLFFASGLSQRGKRDNDGVLGFLLTDISKEVQRGQKLKCFYCKKSGATVGCSKSFCRRTYHLPCGIKNGSLQQSYQSFKSYCKSHRPHQKPIQTPMDKRICLICISELSRRDFEDCLYSPCCRNWFHRACLGAYAFNAGLHFLKCPLCNNVHNFMEEMQFHGIYIPEKDASWELETNAYQELAYRPPCKAAVCICPHGPKHSGKGAWVLIFCSNCGSDARHKDCENLESTVTTWLCKECGDFEVERTKKQNSTELPVCEVSSPSNPKADSEKNSESDVVQQPVVFRCEVKSDEVIMEEPILLDRDKVAVKQNDSKEKTFSMDTSVRKPHDLEIADSQQLNLAESPVHVSSVHFVSEPSCSNTSSTTSKSENISALINNPNLPQPVVLLPRICDADITRDRNMENIDENLKMPEQTSTIKNVNSVLYQNNIQLGSTPAILPKCNSVKSGNLTVQQRNLSKKHKTEKFSSGCCSDKSQKCLKRMFGMECHSHVI</sequence>
<keyword evidence="2 4" id="KW-0863">Zinc-finger</keyword>
<dbReference type="Proteomes" id="UP001054837">
    <property type="component" value="Unassembled WGS sequence"/>
</dbReference>
<evidence type="ECO:0000256" key="4">
    <source>
        <dbReference type="PROSITE-ProRule" id="PRU00175"/>
    </source>
</evidence>
<dbReference type="InterPro" id="IPR059102">
    <property type="entry name" value="PHD_PHF7/G2E3-like"/>
</dbReference>
<dbReference type="Pfam" id="PF26054">
    <property type="entry name" value="PHD_G2E3"/>
    <property type="match status" value="1"/>
</dbReference>
<comment type="caution">
    <text evidence="8">The sequence shown here is derived from an EMBL/GenBank/DDBJ whole genome shotgun (WGS) entry which is preliminary data.</text>
</comment>
<dbReference type="AlphaFoldDB" id="A0AAV4RG13"/>
<evidence type="ECO:0000259" key="6">
    <source>
        <dbReference type="PROSITE" id="PS50089"/>
    </source>
</evidence>
<evidence type="ECO:0000259" key="7">
    <source>
        <dbReference type="PROSITE" id="PS51805"/>
    </source>
</evidence>
<dbReference type="InterPro" id="IPR011011">
    <property type="entry name" value="Znf_FYVE_PHD"/>
</dbReference>
<dbReference type="InterPro" id="IPR013083">
    <property type="entry name" value="Znf_RING/FYVE/PHD"/>
</dbReference>
<feature type="domain" description="RING-type" evidence="6">
    <location>
        <begin position="141"/>
        <end position="189"/>
    </location>
</feature>
<dbReference type="PROSITE" id="PS51805">
    <property type="entry name" value="EPHD"/>
    <property type="match status" value="1"/>
</dbReference>
<keyword evidence="3" id="KW-0862">Zinc</keyword>
<reference evidence="8 9" key="1">
    <citation type="submission" date="2021-06" db="EMBL/GenBank/DDBJ databases">
        <title>Caerostris darwini draft genome.</title>
        <authorList>
            <person name="Kono N."/>
            <person name="Arakawa K."/>
        </authorList>
    </citation>
    <scope>NUCLEOTIDE SEQUENCE [LARGE SCALE GENOMIC DNA]</scope>
</reference>
<dbReference type="PANTHER" id="PTHR12420:SF42">
    <property type="entry name" value="G2_M PHASE-SPECIFIC E3 UBIQUITIN-PROTEIN LIGASE"/>
    <property type="match status" value="1"/>
</dbReference>
<dbReference type="GO" id="GO:0005634">
    <property type="term" value="C:nucleus"/>
    <property type="evidence" value="ECO:0007669"/>
    <property type="project" value="TreeGrafter"/>
</dbReference>
<evidence type="ECO:0000313" key="8">
    <source>
        <dbReference type="EMBL" id="GIY20625.1"/>
    </source>
</evidence>
<evidence type="ECO:0000256" key="1">
    <source>
        <dbReference type="ARBA" id="ARBA00022723"/>
    </source>
</evidence>
<feature type="domain" description="PHD-type" evidence="7">
    <location>
        <begin position="13"/>
        <end position="126"/>
    </location>
</feature>
<feature type="region of interest" description="Disordered" evidence="5">
    <location>
        <begin position="295"/>
        <end position="316"/>
    </location>
</feature>
<dbReference type="Pfam" id="PF13771">
    <property type="entry name" value="zf-HC5HC2H"/>
    <property type="match status" value="1"/>
</dbReference>
<dbReference type="PROSITE" id="PS50089">
    <property type="entry name" value="ZF_RING_2"/>
    <property type="match status" value="1"/>
</dbReference>
<dbReference type="InterPro" id="IPR051188">
    <property type="entry name" value="PHD-type_Zinc_Finger"/>
</dbReference>
<dbReference type="InterPro" id="IPR034732">
    <property type="entry name" value="EPHD"/>
</dbReference>
<dbReference type="InterPro" id="IPR001841">
    <property type="entry name" value="Znf_RING"/>
</dbReference>
<proteinExistence type="predicted"/>
<dbReference type="InterPro" id="IPR001965">
    <property type="entry name" value="Znf_PHD"/>
</dbReference>
<dbReference type="SUPFAM" id="SSF57903">
    <property type="entry name" value="FYVE/PHD zinc finger"/>
    <property type="match status" value="1"/>
</dbReference>
<dbReference type="PANTHER" id="PTHR12420">
    <property type="entry name" value="PHD FINGER PROTEIN"/>
    <property type="match status" value="1"/>
</dbReference>
<dbReference type="GO" id="GO:0008270">
    <property type="term" value="F:zinc ion binding"/>
    <property type="evidence" value="ECO:0007669"/>
    <property type="project" value="UniProtKB-KW"/>
</dbReference>
<evidence type="ECO:0000313" key="9">
    <source>
        <dbReference type="Proteomes" id="UP001054837"/>
    </source>
</evidence>
<dbReference type="Gene3D" id="3.30.40.10">
    <property type="entry name" value="Zinc/RING finger domain, C3HC4 (zinc finger)"/>
    <property type="match status" value="2"/>
</dbReference>
<evidence type="ECO:0008006" key="10">
    <source>
        <dbReference type="Google" id="ProtNLM"/>
    </source>
</evidence>